<evidence type="ECO:0000313" key="2">
    <source>
        <dbReference type="Proteomes" id="UP000053342"/>
    </source>
</evidence>
<sequence>MPVTELALLRLRPGTEWPTAELNAKLRQAKRVMETASGFDFRYFRAVEDPDVIFIFGAWPSVEFHMTNFIPSQDNQELLELLKDQVTVEWMFHLDIDQTHSPPPWHTNVIAVVRHFITDGEKESFKATFETNKHHLEAFIGGSDRVVGGWRIDKGFDPSLEGEVKSEYVLITGWRSVEQHHDFAKTDGFEKYGQIRNHLAGAEIKHAVRLDLEEEAQAHVDG</sequence>
<gene>
    <name evidence="1" type="ORF">PV06_04007</name>
</gene>
<dbReference type="Proteomes" id="UP000053342">
    <property type="component" value="Unassembled WGS sequence"/>
</dbReference>
<proteinExistence type="predicted"/>
<evidence type="ECO:0008006" key="3">
    <source>
        <dbReference type="Google" id="ProtNLM"/>
    </source>
</evidence>
<dbReference type="OrthoDB" id="3542212at2759"/>
<dbReference type="VEuPathDB" id="FungiDB:PV06_04007"/>
<dbReference type="PANTHER" id="PTHR42052:SF1">
    <property type="entry name" value="ABM DOMAIN-CONTAINING PROTEIN"/>
    <property type="match status" value="1"/>
</dbReference>
<dbReference type="Gene3D" id="3.30.70.100">
    <property type="match status" value="2"/>
</dbReference>
<reference evidence="1 2" key="1">
    <citation type="submission" date="2015-01" db="EMBL/GenBank/DDBJ databases">
        <title>The Genome Sequence of Exophiala oligosperma CBS72588.</title>
        <authorList>
            <consortium name="The Broad Institute Genomics Platform"/>
            <person name="Cuomo C."/>
            <person name="de Hoog S."/>
            <person name="Gorbushina A."/>
            <person name="Stielow B."/>
            <person name="Teixiera M."/>
            <person name="Abouelleil A."/>
            <person name="Chapman S.B."/>
            <person name="Priest M."/>
            <person name="Young S.K."/>
            <person name="Wortman J."/>
            <person name="Nusbaum C."/>
            <person name="Birren B."/>
        </authorList>
    </citation>
    <scope>NUCLEOTIDE SEQUENCE [LARGE SCALE GENOMIC DNA]</scope>
    <source>
        <strain evidence="1 2">CBS 72588</strain>
    </source>
</reference>
<evidence type="ECO:0000313" key="1">
    <source>
        <dbReference type="EMBL" id="KIW45634.1"/>
    </source>
</evidence>
<dbReference type="RefSeq" id="XP_016265850.1">
    <property type="nucleotide sequence ID" value="XM_016404845.1"/>
</dbReference>
<accession>A0A0D2ECE2</accession>
<dbReference type="AlphaFoldDB" id="A0A0D2ECE2"/>
<protein>
    <recommendedName>
        <fullName evidence="3">ABM domain-containing protein</fullName>
    </recommendedName>
</protein>
<keyword evidence="2" id="KW-1185">Reference proteome</keyword>
<dbReference type="HOGENOM" id="CLU_062848_1_0_1"/>
<dbReference type="GeneID" id="27356081"/>
<organism evidence="1 2">
    <name type="scientific">Exophiala oligosperma</name>
    <dbReference type="NCBI Taxonomy" id="215243"/>
    <lineage>
        <taxon>Eukaryota</taxon>
        <taxon>Fungi</taxon>
        <taxon>Dikarya</taxon>
        <taxon>Ascomycota</taxon>
        <taxon>Pezizomycotina</taxon>
        <taxon>Eurotiomycetes</taxon>
        <taxon>Chaetothyriomycetidae</taxon>
        <taxon>Chaetothyriales</taxon>
        <taxon>Herpotrichiellaceae</taxon>
        <taxon>Exophiala</taxon>
    </lineage>
</organism>
<dbReference type="PANTHER" id="PTHR42052">
    <property type="entry name" value="ABM DOMAIN-CONTAINING PROTEIN"/>
    <property type="match status" value="1"/>
</dbReference>
<name>A0A0D2ECE2_9EURO</name>
<dbReference type="EMBL" id="KN847334">
    <property type="protein sequence ID" value="KIW45634.1"/>
    <property type="molecule type" value="Genomic_DNA"/>
</dbReference>